<dbReference type="InterPro" id="IPR021363">
    <property type="entry name" value="DUF2835"/>
</dbReference>
<organism evidence="1 2">
    <name type="scientific">Ectothiorhodospira haloalkaliphila</name>
    <dbReference type="NCBI Taxonomy" id="421628"/>
    <lineage>
        <taxon>Bacteria</taxon>
        <taxon>Pseudomonadati</taxon>
        <taxon>Pseudomonadota</taxon>
        <taxon>Gammaproteobacteria</taxon>
        <taxon>Chromatiales</taxon>
        <taxon>Ectothiorhodospiraceae</taxon>
        <taxon>Ectothiorhodospira</taxon>
    </lineage>
</organism>
<keyword evidence="2" id="KW-1185">Reference proteome</keyword>
<dbReference type="EMBL" id="CP007268">
    <property type="protein sequence ID" value="AHK79280.1"/>
    <property type="molecule type" value="Genomic_DNA"/>
</dbReference>
<dbReference type="RefSeq" id="WP_025281731.1">
    <property type="nucleotide sequence ID" value="NZ_CP007268.1"/>
</dbReference>
<dbReference type="OrthoDB" id="5600793at2"/>
<evidence type="ECO:0000313" key="2">
    <source>
        <dbReference type="Proteomes" id="UP000019442"/>
    </source>
</evidence>
<dbReference type="Pfam" id="PF11197">
    <property type="entry name" value="DUF2835"/>
    <property type="match status" value="1"/>
</dbReference>
<reference evidence="2" key="2">
    <citation type="submission" date="2014-02" db="EMBL/GenBank/DDBJ databases">
        <title>Draft Genome Sequence of extremely halophilic bacteria Halorhodospira halochloris.</title>
        <authorList>
            <person name="Singh K.S."/>
        </authorList>
    </citation>
    <scope>NUCLEOTIDE SEQUENCE [LARGE SCALE GENOMIC DNA]</scope>
    <source>
        <strain evidence="2">A</strain>
    </source>
</reference>
<dbReference type="AlphaFoldDB" id="W8L5W7"/>
<sequence>MHRYHFRLDIPRDEFLRYYSGSAASVVAWSQEGRTVRFPASALRPHVTHDGVRGRFRLTVDDQFRLQSLERMSTG</sequence>
<evidence type="ECO:0000313" key="1">
    <source>
        <dbReference type="EMBL" id="AHK79280.1"/>
    </source>
</evidence>
<dbReference type="HOGENOM" id="CLU_185065_1_1_6"/>
<protein>
    <recommendedName>
        <fullName evidence="3">Topoisomerase II</fullName>
    </recommendedName>
</protein>
<accession>W8L5W7</accession>
<gene>
    <name evidence="1" type="ORF">M911_09115</name>
</gene>
<reference evidence="1 2" key="1">
    <citation type="journal article" date="2014" name="J Genomics">
        <title>Draft Genome Sequence of the Extremely Halophilic Phototrophic Purple Sulfur Bacterium Halorhodospira halochloris.</title>
        <authorList>
            <person name="Singh K.S."/>
            <person name="Kirksey J."/>
            <person name="Hoff W.D."/>
            <person name="Deole R."/>
        </authorList>
    </citation>
    <scope>NUCLEOTIDE SEQUENCE [LARGE SCALE GENOMIC DNA]</scope>
    <source>
        <strain evidence="1 2">A</strain>
    </source>
</reference>
<dbReference type="Proteomes" id="UP000019442">
    <property type="component" value="Chromosome"/>
</dbReference>
<proteinExistence type="predicted"/>
<evidence type="ECO:0008006" key="3">
    <source>
        <dbReference type="Google" id="ProtNLM"/>
    </source>
</evidence>
<dbReference type="KEGG" id="hhc:M911_09115"/>
<name>W8L5W7_9GAMM</name>